<sequence length="912" mass="98582">MSDDTRAPPDLAAIWREFAGAPGARRPDFRFDPDFYGHRYADVAGEPDPAARARHFADVGEAEGRNPTLYRETAGDFPHLDEVVAYLVRDPRLKAAIAGGVPGAAELTFELMALGDPVDRQVADFSVQHYRTVSPDLATAPDIALFLHYVKFGHREGRPVLARLRRNVTEGARAFDPARRTVIVATHEFSATGAPMVALDLARRAADTFNVVVLGLRRASGELVERFAEVAVAVAVTERPFEEWAYLDPGPLDHADFAVLNSVECFPLVKALVAREVPFVSYVHEFTNYTLPAYKCVVTALYAERVLFSSETVRRSWAGVLADAGFDVDRDSAIVPQDVLVPAAVPEDEYRAARSRLEGLIGTAIGDRRVVYGAGQVHWRKGTDIFAMLAAGARRTDPDTIFVWIGDGLDHEDFHVGVWVEKHLADGGVNDPAGNLFFLPAGPYYRDVCRAADVLFLSSRLDPLPNVVFDAARFGCGVVLFAGASGFDDARYLAEPIMWRVPFGDLAAAAGTIAAIPVKTLKDGAFAVRPDAAPEGTAGAASGDMSGTPSGRAAGAAPEAAAVFDRIVGDLEARLAASAPPAGDGAYDVGILYGPSDPPGLRARERRTVWRHGRRAVWQSRAEAEGAVAASGNWVHRTLRIAPYREMLPAGLPPYRIHVHAYYTDAFAGDLSRHAAYRHAERVVATTDTEEKADGLEAAGRAAGVAVEARLVPNRGRDVLPFLALFDGGGDGTGDDNDIWCHVHLKRSVGLGPTSPGEVWRAFLMRILLGGPERLSSALALVRRPEIGLVTAFDPYILGWTGSRRLLAALQARMDRGDGERWDGAPADGGPAGMDRTLPDHPLLFPMGNMFWAKTGTVRAMKRLFGPDYPWPGEPLPGDGTVFHLIERLWPAAAALSGRDSVFLDKPDEPRV</sequence>
<dbReference type="OrthoDB" id="7210452at2"/>
<accession>A0A8B2ND94</accession>
<protein>
    <submittedName>
        <fullName evidence="1">Glycosyl transferase</fullName>
    </submittedName>
</protein>
<dbReference type="GO" id="GO:0016740">
    <property type="term" value="F:transferase activity"/>
    <property type="evidence" value="ECO:0007669"/>
    <property type="project" value="UniProtKB-KW"/>
</dbReference>
<dbReference type="Gene3D" id="3.40.50.2000">
    <property type="entry name" value="Glycogen Phosphorylase B"/>
    <property type="match status" value="1"/>
</dbReference>
<dbReference type="Pfam" id="PF05045">
    <property type="entry name" value="RgpF"/>
    <property type="match status" value="1"/>
</dbReference>
<comment type="caution">
    <text evidence="1">The sequence shown here is derived from an EMBL/GenBank/DDBJ whole genome shotgun (WGS) entry which is preliminary data.</text>
</comment>
<dbReference type="RefSeq" id="WP_111352413.1">
    <property type="nucleotide sequence ID" value="NZ_QHHQ01000012.1"/>
</dbReference>
<dbReference type="SUPFAM" id="SSF53756">
    <property type="entry name" value="UDP-Glycosyltransferase/glycogen phosphorylase"/>
    <property type="match status" value="1"/>
</dbReference>
<dbReference type="InterPro" id="IPR007739">
    <property type="entry name" value="RgpF"/>
</dbReference>
<name>A0A8B2ND94_9HYPH</name>
<evidence type="ECO:0000313" key="2">
    <source>
        <dbReference type="Proteomes" id="UP000249590"/>
    </source>
</evidence>
<dbReference type="CDD" id="cd01635">
    <property type="entry name" value="Glycosyltransferase_GTB-type"/>
    <property type="match status" value="1"/>
</dbReference>
<organism evidence="1 2">
    <name type="scientific">Acuticoccus sediminis</name>
    <dbReference type="NCBI Taxonomy" id="2184697"/>
    <lineage>
        <taxon>Bacteria</taxon>
        <taxon>Pseudomonadati</taxon>
        <taxon>Pseudomonadota</taxon>
        <taxon>Alphaproteobacteria</taxon>
        <taxon>Hyphomicrobiales</taxon>
        <taxon>Amorphaceae</taxon>
        <taxon>Acuticoccus</taxon>
    </lineage>
</organism>
<dbReference type="Proteomes" id="UP000249590">
    <property type="component" value="Unassembled WGS sequence"/>
</dbReference>
<keyword evidence="2" id="KW-1185">Reference proteome</keyword>
<dbReference type="EMBL" id="QHHQ01000012">
    <property type="protein sequence ID" value="RAH96544.1"/>
    <property type="molecule type" value="Genomic_DNA"/>
</dbReference>
<dbReference type="AlphaFoldDB" id="A0A8B2ND94"/>
<gene>
    <name evidence="1" type="ORF">DLJ53_32050</name>
</gene>
<reference evidence="1 2" key="1">
    <citation type="submission" date="2018-05" db="EMBL/GenBank/DDBJ databases">
        <title>Acuticoccus sediminis sp. nov., isolated from deep-sea sediment of Indian Ocean.</title>
        <authorList>
            <person name="Liu X."/>
            <person name="Lai Q."/>
            <person name="Du Y."/>
            <person name="Sun F."/>
            <person name="Zhang X."/>
            <person name="Wang S."/>
            <person name="Shao Z."/>
        </authorList>
    </citation>
    <scope>NUCLEOTIDE SEQUENCE [LARGE SCALE GENOMIC DNA]</scope>
    <source>
        <strain evidence="1 2">PTG4-2</strain>
    </source>
</reference>
<keyword evidence="1" id="KW-0808">Transferase</keyword>
<proteinExistence type="predicted"/>
<evidence type="ECO:0000313" key="1">
    <source>
        <dbReference type="EMBL" id="RAH96544.1"/>
    </source>
</evidence>